<dbReference type="EMBL" id="WIVW01000028">
    <property type="protein sequence ID" value="MQU28289.1"/>
    <property type="molecule type" value="Genomic_DNA"/>
</dbReference>
<comment type="caution">
    <text evidence="1">The sequence shown here is derived from an EMBL/GenBank/DDBJ whole genome shotgun (WGS) entry which is preliminary data.</text>
</comment>
<organism evidence="1 2">
    <name type="scientific">Pseudomonas helleri</name>
    <dbReference type="NCBI Taxonomy" id="1608996"/>
    <lineage>
        <taxon>Bacteria</taxon>
        <taxon>Pseudomonadati</taxon>
        <taxon>Pseudomonadota</taxon>
        <taxon>Gammaproteobacteria</taxon>
        <taxon>Pseudomonadales</taxon>
        <taxon>Pseudomonadaceae</taxon>
        <taxon>Pseudomonas</taxon>
    </lineage>
</organism>
<evidence type="ECO:0000313" key="2">
    <source>
        <dbReference type="Proteomes" id="UP000437970"/>
    </source>
</evidence>
<dbReference type="AlphaFoldDB" id="A0A7X1Y0F0"/>
<accession>A0A7X1Y0F0</accession>
<evidence type="ECO:0008006" key="3">
    <source>
        <dbReference type="Google" id="ProtNLM"/>
    </source>
</evidence>
<proteinExistence type="predicted"/>
<reference evidence="1 2" key="1">
    <citation type="submission" date="2019-10" db="EMBL/GenBank/DDBJ databases">
        <title>Evaluation of single-gene subtyping targets for Pseudomonas.</title>
        <authorList>
            <person name="Reichler S.J."/>
            <person name="Orsi R.H."/>
            <person name="Wiedmann M."/>
            <person name="Martin N.H."/>
            <person name="Murphy S.I."/>
        </authorList>
    </citation>
    <scope>NUCLEOTIDE SEQUENCE [LARGE SCALE GENOMIC DNA]</scope>
    <source>
        <strain evidence="1 2">FSL R10-1984</strain>
    </source>
</reference>
<dbReference type="Proteomes" id="UP000437970">
    <property type="component" value="Unassembled WGS sequence"/>
</dbReference>
<gene>
    <name evidence="1" type="ORF">GHO29_17580</name>
</gene>
<name>A0A7X1Y0F0_9PSED</name>
<evidence type="ECO:0000313" key="1">
    <source>
        <dbReference type="EMBL" id="MQU28289.1"/>
    </source>
</evidence>
<protein>
    <recommendedName>
        <fullName evidence="3">Lipoprotein</fullName>
    </recommendedName>
</protein>
<sequence length="89" mass="9516">MPLRISCGSALALAAGQIVVLIGCFFNRHSLNVGVGPRIKLQSVEPDTLCSDREFPNVWSNGFIEFVSAHAEIAVCLSDANKAREEGGN</sequence>